<name>A0A8K0P129_LADFU</name>
<evidence type="ECO:0000313" key="2">
    <source>
        <dbReference type="EMBL" id="KAG8228723.1"/>
    </source>
</evidence>
<dbReference type="Proteomes" id="UP000792457">
    <property type="component" value="Unassembled WGS sequence"/>
</dbReference>
<comment type="caution">
    <text evidence="2">The sequence shown here is derived from an EMBL/GenBank/DDBJ whole genome shotgun (WGS) entry which is preliminary data.</text>
</comment>
<accession>A0A8K0P129</accession>
<sequence length="1262" mass="141759">MNQFITPILLGYVNRYIKNFQPNDWQVRILKFLLSIKVSLWEGDATFNNLELRPEVLEEDFKVPFSLVSGQIYELLIHVPWTRLTWEPVVVTLNTVGKCIYVECDYQLYMIRNEVAPVHNKVKRQESENQSSYIQGLVNKILNNITVVCNNLSIKYIEEDIVLSMHVRTLMFQTADQNWNSAFLEVTEPVRRRKISVSDLTVCLDKRNASGKIEAYHEPVLYRSSLEFRLMMYYRNQPDGRTCGISDLKAIRATDGGWGMEDEEKEFLVMRLDVRAAQILDFQLNEEQLPMFFRLCELCRALAKGDLPRINTSSSEDSHHFGPVPEKGSSVTSTQGPAIFGSELENETDASKTGWTEYFSTFFPSVEEELDMNEPKFEPQIWDFGFYIQKLSLELKVMDRGQEHAFYGPTKVGACTSPFTSIVLHGVSAQLLKLACDKNDDEGAKTMFNLRLGASQVLVEPLGGICPCGMRDAFAEYSEDALGKSGKEMNQPFFMYAGGDLENFDRDSLFDENSSENAGTLRPYNCSRVHHVETVTETAMLDRTPALALDFLYTLVTPTDWDLESLSKLRDLEYSNFEEESLIRILLGPAHLKVCASFIHRVQLLLHLASNCDYPPYSVIPDSKFCAKDSQSQTASDILENSNPADIYRITLFRPFIQFYLNDHPEYKPGEPKVKKKVKKTSSTKKILQLEEMPSVSFQSKYIDAKIVKPMYPRRLAESIKGLRRIPGNIMDIMYHSYSVEVDRLNVAPQVENPIGRVHIRPDIYTMAEEAKILDVPGSVVEDRQYQIQVHNIGVSTGMWYELEHCFEKDPMVSSNSVRGENPALEWSKLAKGRNCLAPDVSVLPLVNRFNLCITAAPAVVYKPPSDGRTRCAEVLVCGYAMEVHAASDIDACASTYQVELLSEIVSEFLSLTEERDLPMADASLDGITIKYLKTQNVEAYHLTVSSVKVLLLKADSKKGNLRQTLILSGPEEETKESDEHSPPFIIKVTLQQKIDGITGKPVTKLINPLLAFQVNHAHMCMDQLLVDWLSPIPSKLKSDLNGKNGFGSMKKTSSVPPRIWKRAASEEAPTVTASSTEVANRRRRASTSSSSRTVPPAPPESVHSSSERGLGYNRRYSGGNPTVYDSSSALAEVEENEDLLEEGLEDLEPKSSSHNVFEYFLEIFKAWCGATVVGKVKKLTAYIPATIGDGCVSSEGSESIPQTILNTVSNGKVIGALVIDFPCLSLHSAGVQGDIFLQNCFSQFPVKTTAHNMEKNIKMYQ</sequence>
<organism evidence="2 3">
    <name type="scientific">Ladona fulva</name>
    <name type="common">Scarce chaser dragonfly</name>
    <name type="synonym">Libellula fulva</name>
    <dbReference type="NCBI Taxonomy" id="123851"/>
    <lineage>
        <taxon>Eukaryota</taxon>
        <taxon>Metazoa</taxon>
        <taxon>Ecdysozoa</taxon>
        <taxon>Arthropoda</taxon>
        <taxon>Hexapoda</taxon>
        <taxon>Insecta</taxon>
        <taxon>Pterygota</taxon>
        <taxon>Palaeoptera</taxon>
        <taxon>Odonata</taxon>
        <taxon>Epiprocta</taxon>
        <taxon>Anisoptera</taxon>
        <taxon>Libelluloidea</taxon>
        <taxon>Libellulidae</taxon>
        <taxon>Ladona</taxon>
    </lineage>
</organism>
<keyword evidence="3" id="KW-1185">Reference proteome</keyword>
<dbReference type="OrthoDB" id="445152at2759"/>
<evidence type="ECO:0000256" key="1">
    <source>
        <dbReference type="SAM" id="MobiDB-lite"/>
    </source>
</evidence>
<evidence type="ECO:0000313" key="3">
    <source>
        <dbReference type="Proteomes" id="UP000792457"/>
    </source>
</evidence>
<dbReference type="AlphaFoldDB" id="A0A8K0P129"/>
<dbReference type="InterPro" id="IPR039782">
    <property type="entry name" value="VPS13B"/>
</dbReference>
<reference evidence="2" key="1">
    <citation type="submission" date="2013-04" db="EMBL/GenBank/DDBJ databases">
        <authorList>
            <person name="Qu J."/>
            <person name="Murali S.C."/>
            <person name="Bandaranaike D."/>
            <person name="Bellair M."/>
            <person name="Blankenburg K."/>
            <person name="Chao H."/>
            <person name="Dinh H."/>
            <person name="Doddapaneni H."/>
            <person name="Downs B."/>
            <person name="Dugan-Rocha S."/>
            <person name="Elkadiri S."/>
            <person name="Gnanaolivu R.D."/>
            <person name="Hernandez B."/>
            <person name="Javaid M."/>
            <person name="Jayaseelan J.C."/>
            <person name="Lee S."/>
            <person name="Li M."/>
            <person name="Ming W."/>
            <person name="Munidasa M."/>
            <person name="Muniz J."/>
            <person name="Nguyen L."/>
            <person name="Ongeri F."/>
            <person name="Osuji N."/>
            <person name="Pu L.-L."/>
            <person name="Puazo M."/>
            <person name="Qu C."/>
            <person name="Quiroz J."/>
            <person name="Raj R."/>
            <person name="Weissenberger G."/>
            <person name="Xin Y."/>
            <person name="Zou X."/>
            <person name="Han Y."/>
            <person name="Richards S."/>
            <person name="Worley K."/>
            <person name="Muzny D."/>
            <person name="Gibbs R."/>
        </authorList>
    </citation>
    <scope>NUCLEOTIDE SEQUENCE</scope>
    <source>
        <strain evidence="2">Sampled in the wild</strain>
    </source>
</reference>
<feature type="region of interest" description="Disordered" evidence="1">
    <location>
        <begin position="1040"/>
        <end position="1120"/>
    </location>
</feature>
<feature type="region of interest" description="Disordered" evidence="1">
    <location>
        <begin position="312"/>
        <end position="337"/>
    </location>
</feature>
<reference evidence="2" key="2">
    <citation type="submission" date="2017-10" db="EMBL/GenBank/DDBJ databases">
        <title>Ladona fulva Genome sequencing and assembly.</title>
        <authorList>
            <person name="Murali S."/>
            <person name="Richards S."/>
            <person name="Bandaranaike D."/>
            <person name="Bellair M."/>
            <person name="Blankenburg K."/>
            <person name="Chao H."/>
            <person name="Dinh H."/>
            <person name="Doddapaneni H."/>
            <person name="Dugan-Rocha S."/>
            <person name="Elkadiri S."/>
            <person name="Gnanaolivu R."/>
            <person name="Hernandez B."/>
            <person name="Skinner E."/>
            <person name="Javaid M."/>
            <person name="Lee S."/>
            <person name="Li M."/>
            <person name="Ming W."/>
            <person name="Munidasa M."/>
            <person name="Muniz J."/>
            <person name="Nguyen L."/>
            <person name="Hughes D."/>
            <person name="Osuji N."/>
            <person name="Pu L.-L."/>
            <person name="Puazo M."/>
            <person name="Qu C."/>
            <person name="Quiroz J."/>
            <person name="Raj R."/>
            <person name="Weissenberger G."/>
            <person name="Xin Y."/>
            <person name="Zou X."/>
            <person name="Han Y."/>
            <person name="Worley K."/>
            <person name="Muzny D."/>
            <person name="Gibbs R."/>
        </authorList>
    </citation>
    <scope>NUCLEOTIDE SEQUENCE</scope>
    <source>
        <strain evidence="2">Sampled in the wild</strain>
    </source>
</reference>
<protein>
    <recommendedName>
        <fullName evidence="4">Chorein N-terminal domain-containing protein</fullName>
    </recommendedName>
</protein>
<dbReference type="EMBL" id="KZ308382">
    <property type="protein sequence ID" value="KAG8228723.1"/>
    <property type="molecule type" value="Genomic_DNA"/>
</dbReference>
<proteinExistence type="predicted"/>
<evidence type="ECO:0008006" key="4">
    <source>
        <dbReference type="Google" id="ProtNLM"/>
    </source>
</evidence>
<dbReference type="PANTHER" id="PTHR12517">
    <property type="entry name" value="VACUOLAR PROTEIN SORTING-ASSOCIATED PROTEIN 13B"/>
    <property type="match status" value="1"/>
</dbReference>
<gene>
    <name evidence="2" type="ORF">J437_LFUL009405</name>
</gene>
<dbReference type="PANTHER" id="PTHR12517:SF0">
    <property type="entry name" value="INTERMEMBRANE LIPID TRANSFER PROTEIN VPS13B"/>
    <property type="match status" value="1"/>
</dbReference>